<dbReference type="RefSeq" id="XP_008606075.1">
    <property type="nucleotide sequence ID" value="XM_008607853.1"/>
</dbReference>
<keyword evidence="3" id="KW-1185">Reference proteome</keyword>
<dbReference type="GeneID" id="19943002"/>
<keyword evidence="1" id="KW-0472">Membrane</keyword>
<reference evidence="2 3" key="1">
    <citation type="submission" date="2012-04" db="EMBL/GenBank/DDBJ databases">
        <title>The Genome Sequence of Saprolegnia declina VS20.</title>
        <authorList>
            <consortium name="The Broad Institute Genome Sequencing Platform"/>
            <person name="Russ C."/>
            <person name="Nusbaum C."/>
            <person name="Tyler B."/>
            <person name="van West P."/>
            <person name="Dieguez-Uribeondo J."/>
            <person name="de Bruijn I."/>
            <person name="Tripathy S."/>
            <person name="Jiang R."/>
            <person name="Young S.K."/>
            <person name="Zeng Q."/>
            <person name="Gargeya S."/>
            <person name="Fitzgerald M."/>
            <person name="Haas B."/>
            <person name="Abouelleil A."/>
            <person name="Alvarado L."/>
            <person name="Arachchi H.M."/>
            <person name="Berlin A."/>
            <person name="Chapman S.B."/>
            <person name="Goldberg J."/>
            <person name="Griggs A."/>
            <person name="Gujja S."/>
            <person name="Hansen M."/>
            <person name="Howarth C."/>
            <person name="Imamovic A."/>
            <person name="Larimer J."/>
            <person name="McCowen C."/>
            <person name="Montmayeur A."/>
            <person name="Murphy C."/>
            <person name="Neiman D."/>
            <person name="Pearson M."/>
            <person name="Priest M."/>
            <person name="Roberts A."/>
            <person name="Saif S."/>
            <person name="Shea T."/>
            <person name="Sisk P."/>
            <person name="Sykes S."/>
            <person name="Wortman J."/>
            <person name="Nusbaum C."/>
            <person name="Birren B."/>
        </authorList>
    </citation>
    <scope>NUCLEOTIDE SEQUENCE [LARGE SCALE GENOMIC DNA]</scope>
    <source>
        <strain evidence="2 3">VS20</strain>
    </source>
</reference>
<dbReference type="eggNOG" id="ENOG502SB3Q">
    <property type="taxonomic scope" value="Eukaryota"/>
</dbReference>
<feature type="transmembrane region" description="Helical" evidence="1">
    <location>
        <begin position="104"/>
        <end position="124"/>
    </location>
</feature>
<dbReference type="STRING" id="1156394.T0R097"/>
<evidence type="ECO:0000313" key="2">
    <source>
        <dbReference type="EMBL" id="EQC40376.1"/>
    </source>
</evidence>
<dbReference type="Pfam" id="PF14935">
    <property type="entry name" value="TMEM138"/>
    <property type="match status" value="1"/>
</dbReference>
<protein>
    <submittedName>
        <fullName evidence="2">Uncharacterized protein</fullName>
    </submittedName>
</protein>
<dbReference type="VEuPathDB" id="FungiDB:SDRG_02275"/>
<name>T0R097_SAPDV</name>
<dbReference type="EMBL" id="JH767136">
    <property type="protein sequence ID" value="EQC40376.1"/>
    <property type="molecule type" value="Genomic_DNA"/>
</dbReference>
<dbReference type="AlphaFoldDB" id="T0R097"/>
<evidence type="ECO:0000313" key="3">
    <source>
        <dbReference type="Proteomes" id="UP000030762"/>
    </source>
</evidence>
<accession>T0R097</accession>
<feature type="transmembrane region" description="Helical" evidence="1">
    <location>
        <begin position="136"/>
        <end position="155"/>
    </location>
</feature>
<organism evidence="2 3">
    <name type="scientific">Saprolegnia diclina (strain VS20)</name>
    <dbReference type="NCBI Taxonomy" id="1156394"/>
    <lineage>
        <taxon>Eukaryota</taxon>
        <taxon>Sar</taxon>
        <taxon>Stramenopiles</taxon>
        <taxon>Oomycota</taxon>
        <taxon>Saprolegniomycetes</taxon>
        <taxon>Saprolegniales</taxon>
        <taxon>Saprolegniaceae</taxon>
        <taxon>Saprolegnia</taxon>
    </lineage>
</organism>
<dbReference type="InParanoid" id="T0R097"/>
<dbReference type="Proteomes" id="UP000030762">
    <property type="component" value="Unassembled WGS sequence"/>
</dbReference>
<feature type="transmembrane region" description="Helical" evidence="1">
    <location>
        <begin position="21"/>
        <end position="40"/>
    </location>
</feature>
<dbReference type="InterPro" id="IPR024133">
    <property type="entry name" value="TM_138"/>
</dbReference>
<proteinExistence type="predicted"/>
<feature type="transmembrane region" description="Helical" evidence="1">
    <location>
        <begin position="60"/>
        <end position="84"/>
    </location>
</feature>
<dbReference type="OMA" id="WVALHNQ"/>
<gene>
    <name evidence="2" type="ORF">SDRG_02275</name>
</gene>
<sequence>MTTTWSFERDGRGYRRLRASFMAKYLLMGLFLATDMALNASAEYVDLAASNSINTAVSVILAQAFVQIVAAIDLFILLGMTFPFRNGLLGLLGMEFRSVLYMHLVYFALTTALGISRISILSGGRPTVELWDRPGYYLLSVLQKLAMVPYCHLTLNALTKLGSAKFYTKDAWVALHNQLF</sequence>
<keyword evidence="1" id="KW-1133">Transmembrane helix</keyword>
<keyword evidence="1" id="KW-0812">Transmembrane</keyword>
<dbReference type="OrthoDB" id="189688at2759"/>
<evidence type="ECO:0000256" key="1">
    <source>
        <dbReference type="SAM" id="Phobius"/>
    </source>
</evidence>